<name>A0A1R4JED5_9MICO</name>
<dbReference type="GO" id="GO:0045454">
    <property type="term" value="P:cell redox homeostasis"/>
    <property type="evidence" value="ECO:0007669"/>
    <property type="project" value="InterPro"/>
</dbReference>
<proteinExistence type="predicted"/>
<dbReference type="RefSeq" id="WP_087136979.1">
    <property type="nucleotide sequence ID" value="NZ_FUKR01000036.1"/>
</dbReference>
<dbReference type="InterPro" id="IPR017871">
    <property type="entry name" value="ABC_transporter-like_CS"/>
</dbReference>
<evidence type="ECO:0000313" key="11">
    <source>
        <dbReference type="EMBL" id="SJN30349.1"/>
    </source>
</evidence>
<evidence type="ECO:0000256" key="2">
    <source>
        <dbReference type="ARBA" id="ARBA00022692"/>
    </source>
</evidence>
<dbReference type="NCBIfam" id="TIGR02868">
    <property type="entry name" value="CydC"/>
    <property type="match status" value="1"/>
</dbReference>
<evidence type="ECO:0000256" key="6">
    <source>
        <dbReference type="ARBA" id="ARBA00023136"/>
    </source>
</evidence>
<dbReference type="AlphaFoldDB" id="A0A1R4JED5"/>
<feature type="transmembrane region" description="Helical" evidence="8">
    <location>
        <begin position="21"/>
        <end position="43"/>
    </location>
</feature>
<organism evidence="11 12">
    <name type="scientific">Mycetocola reblochoni REB411</name>
    <dbReference type="NCBI Taxonomy" id="1255698"/>
    <lineage>
        <taxon>Bacteria</taxon>
        <taxon>Bacillati</taxon>
        <taxon>Actinomycetota</taxon>
        <taxon>Actinomycetes</taxon>
        <taxon>Micrococcales</taxon>
        <taxon>Microbacteriaceae</taxon>
        <taxon>Mycetocola</taxon>
    </lineage>
</organism>
<dbReference type="PANTHER" id="PTHR24221">
    <property type="entry name" value="ATP-BINDING CASSETTE SUB-FAMILY B"/>
    <property type="match status" value="1"/>
</dbReference>
<dbReference type="Gene3D" id="3.40.50.300">
    <property type="entry name" value="P-loop containing nucleotide triphosphate hydrolases"/>
    <property type="match status" value="1"/>
</dbReference>
<dbReference type="Pfam" id="PF00005">
    <property type="entry name" value="ABC_tran"/>
    <property type="match status" value="1"/>
</dbReference>
<dbReference type="GO" id="GO:0140359">
    <property type="term" value="F:ABC-type transporter activity"/>
    <property type="evidence" value="ECO:0007669"/>
    <property type="project" value="InterPro"/>
</dbReference>
<dbReference type="SUPFAM" id="SSF90123">
    <property type="entry name" value="ABC transporter transmembrane region"/>
    <property type="match status" value="1"/>
</dbReference>
<protein>
    <submittedName>
        <fullName evidence="11">Transport ATP-binding protein CydC</fullName>
    </submittedName>
</protein>
<evidence type="ECO:0000256" key="7">
    <source>
        <dbReference type="SAM" id="MobiDB-lite"/>
    </source>
</evidence>
<evidence type="ECO:0000256" key="5">
    <source>
        <dbReference type="ARBA" id="ARBA00022989"/>
    </source>
</evidence>
<evidence type="ECO:0000256" key="1">
    <source>
        <dbReference type="ARBA" id="ARBA00004651"/>
    </source>
</evidence>
<accession>A0A1R4JED5</accession>
<keyword evidence="4 11" id="KW-0067">ATP-binding</keyword>
<dbReference type="InterPro" id="IPR027417">
    <property type="entry name" value="P-loop_NTPase"/>
</dbReference>
<dbReference type="InterPro" id="IPR014223">
    <property type="entry name" value="ABC_CydC/D"/>
</dbReference>
<feature type="transmembrane region" description="Helical" evidence="8">
    <location>
        <begin position="244"/>
        <end position="269"/>
    </location>
</feature>
<feature type="transmembrane region" description="Helical" evidence="8">
    <location>
        <begin position="55"/>
        <end position="73"/>
    </location>
</feature>
<gene>
    <name evidence="11" type="ORF">FM119_07120</name>
</gene>
<dbReference type="GO" id="GO:0005886">
    <property type="term" value="C:plasma membrane"/>
    <property type="evidence" value="ECO:0007669"/>
    <property type="project" value="UniProtKB-SubCell"/>
</dbReference>
<dbReference type="SUPFAM" id="SSF52540">
    <property type="entry name" value="P-loop containing nucleoside triphosphate hydrolases"/>
    <property type="match status" value="1"/>
</dbReference>
<dbReference type="CDD" id="cd03228">
    <property type="entry name" value="ABCC_MRP_Like"/>
    <property type="match status" value="1"/>
</dbReference>
<dbReference type="PANTHER" id="PTHR24221:SF590">
    <property type="entry name" value="COMPONENT LINKED WITH THE ASSEMBLY OF CYTOCHROME' TRANSPORT TRANSMEMBRANE ATP-BINDING PROTEIN ABC TRANSPORTER CYDD-RELATED"/>
    <property type="match status" value="1"/>
</dbReference>
<evidence type="ECO:0000256" key="4">
    <source>
        <dbReference type="ARBA" id="ARBA00022840"/>
    </source>
</evidence>
<sequence length="560" mass="59142">MRAGARALLRQAVPSPRRGAPGVAAGILQAVSTVALLACSAYLITRASEQPPVLYLSMAVVGVRAFALAKAVFRYLERYASHDAVFRQLSDIRVGVLARLIPLAPDGLSRSRRGSVLSAVVDDVDDMQNVWLRARLPLLTSAGVSLASVVFVAFFSVPAAVWLLVSLVLCVVVSVALSSAVAARSDRELSPRRARLADAAIDYVQSLDVLTAYGALPAAQERIHAADAELTRAQRARAVAESSVSALNGLFAGAASLGALVLAAPALGITLSGPMLAVVVLVPLAVFEVVASLPLALASRRSVRASAERIAATIPDERPPEIPADSEPRQGEPSPLPATGPAALTLSDLRVRWPGAASATIDGLDLDVRPGERVWLDGESGSGKTTLAHTLVRFLGYEGSARLGGHELSALPTRTVREHIGLIEQTPYLFNDTIRQNLLFARDTADGEELEHALQLVGLGDWLAERGGLDARVGERGALVSGGQAQRIALARALLHEFPILVLDEPTANVDQQHAESLLTELLGAAARGGRTVILISHDDVPEHLVDRRLRMASGRLAAR</sequence>
<dbReference type="SMART" id="SM00382">
    <property type="entry name" value="AAA"/>
    <property type="match status" value="1"/>
</dbReference>
<feature type="region of interest" description="Disordered" evidence="7">
    <location>
        <begin position="310"/>
        <end position="340"/>
    </location>
</feature>
<keyword evidence="5 8" id="KW-1133">Transmembrane helix</keyword>
<dbReference type="Proteomes" id="UP000196778">
    <property type="component" value="Unassembled WGS sequence"/>
</dbReference>
<dbReference type="GO" id="GO:0005524">
    <property type="term" value="F:ATP binding"/>
    <property type="evidence" value="ECO:0007669"/>
    <property type="project" value="UniProtKB-KW"/>
</dbReference>
<dbReference type="PROSITE" id="PS00211">
    <property type="entry name" value="ABC_TRANSPORTER_1"/>
    <property type="match status" value="1"/>
</dbReference>
<dbReference type="GO" id="GO:0016887">
    <property type="term" value="F:ATP hydrolysis activity"/>
    <property type="evidence" value="ECO:0007669"/>
    <property type="project" value="InterPro"/>
</dbReference>
<dbReference type="OrthoDB" id="3237158at2"/>
<comment type="subcellular location">
    <subcellularLocation>
        <location evidence="1">Cell membrane</location>
        <topology evidence="1">Multi-pass membrane protein</topology>
    </subcellularLocation>
</comment>
<keyword evidence="6 8" id="KW-0472">Membrane</keyword>
<evidence type="ECO:0000256" key="3">
    <source>
        <dbReference type="ARBA" id="ARBA00022741"/>
    </source>
</evidence>
<dbReference type="EMBL" id="FUKR01000036">
    <property type="protein sequence ID" value="SJN30349.1"/>
    <property type="molecule type" value="Genomic_DNA"/>
</dbReference>
<evidence type="ECO:0000259" key="9">
    <source>
        <dbReference type="PROSITE" id="PS50893"/>
    </source>
</evidence>
<feature type="domain" description="ABC transporter" evidence="9">
    <location>
        <begin position="344"/>
        <end position="560"/>
    </location>
</feature>
<dbReference type="InterPro" id="IPR011527">
    <property type="entry name" value="ABC1_TM_dom"/>
</dbReference>
<dbReference type="InterPro" id="IPR036640">
    <property type="entry name" value="ABC1_TM_sf"/>
</dbReference>
<feature type="transmembrane region" description="Helical" evidence="8">
    <location>
        <begin position="275"/>
        <end position="297"/>
    </location>
</feature>
<dbReference type="InterPro" id="IPR003593">
    <property type="entry name" value="AAA+_ATPase"/>
</dbReference>
<feature type="domain" description="ABC transmembrane type-1" evidence="10">
    <location>
        <begin position="22"/>
        <end position="302"/>
    </location>
</feature>
<evidence type="ECO:0000313" key="12">
    <source>
        <dbReference type="Proteomes" id="UP000196778"/>
    </source>
</evidence>
<dbReference type="Gene3D" id="1.20.1560.10">
    <property type="entry name" value="ABC transporter type 1, transmembrane domain"/>
    <property type="match status" value="1"/>
</dbReference>
<dbReference type="Pfam" id="PF00664">
    <property type="entry name" value="ABC_membrane"/>
    <property type="match status" value="1"/>
</dbReference>
<keyword evidence="2 8" id="KW-0812">Transmembrane</keyword>
<evidence type="ECO:0000259" key="10">
    <source>
        <dbReference type="PROSITE" id="PS50929"/>
    </source>
</evidence>
<keyword evidence="3" id="KW-0547">Nucleotide-binding</keyword>
<dbReference type="PROSITE" id="PS50893">
    <property type="entry name" value="ABC_TRANSPORTER_2"/>
    <property type="match status" value="1"/>
</dbReference>
<feature type="transmembrane region" description="Helical" evidence="8">
    <location>
        <begin position="136"/>
        <end position="155"/>
    </location>
</feature>
<dbReference type="GO" id="GO:0034775">
    <property type="term" value="P:glutathione transmembrane transport"/>
    <property type="evidence" value="ECO:0007669"/>
    <property type="project" value="InterPro"/>
</dbReference>
<reference evidence="12" key="1">
    <citation type="submission" date="2017-02" db="EMBL/GenBank/DDBJ databases">
        <authorList>
            <person name="Dridi B."/>
        </authorList>
    </citation>
    <scope>NUCLEOTIDE SEQUENCE [LARGE SCALE GENOMIC DNA]</scope>
    <source>
        <strain evidence="12">EB411</strain>
    </source>
</reference>
<dbReference type="InterPro" id="IPR039421">
    <property type="entry name" value="Type_1_exporter"/>
</dbReference>
<feature type="transmembrane region" description="Helical" evidence="8">
    <location>
        <begin position="161"/>
        <end position="183"/>
    </location>
</feature>
<dbReference type="PROSITE" id="PS50929">
    <property type="entry name" value="ABC_TM1F"/>
    <property type="match status" value="1"/>
</dbReference>
<keyword evidence="12" id="KW-1185">Reference proteome</keyword>
<evidence type="ECO:0000256" key="8">
    <source>
        <dbReference type="SAM" id="Phobius"/>
    </source>
</evidence>
<feature type="compositionally biased region" description="Basic and acidic residues" evidence="7">
    <location>
        <begin position="315"/>
        <end position="330"/>
    </location>
</feature>
<dbReference type="InterPro" id="IPR003439">
    <property type="entry name" value="ABC_transporter-like_ATP-bd"/>
</dbReference>